<accession>A0AAV5QP49</accession>
<gene>
    <name evidence="3" type="ORF">DASC09_034200</name>
</gene>
<feature type="region of interest" description="Disordered" evidence="1">
    <location>
        <begin position="40"/>
        <end position="109"/>
    </location>
</feature>
<comment type="caution">
    <text evidence="3">The sequence shown here is derived from an EMBL/GenBank/DDBJ whole genome shotgun (WGS) entry which is preliminary data.</text>
</comment>
<dbReference type="PANTHER" id="PTHR28219">
    <property type="entry name" value="UPF0642 PROTEIN YBL028C"/>
    <property type="match status" value="1"/>
</dbReference>
<evidence type="ECO:0000313" key="3">
    <source>
        <dbReference type="EMBL" id="GMM36095.1"/>
    </source>
</evidence>
<name>A0AAV5QP49_9ASCO</name>
<evidence type="ECO:0000259" key="2">
    <source>
        <dbReference type="Pfam" id="PF10338"/>
    </source>
</evidence>
<dbReference type="PANTHER" id="PTHR28219:SF1">
    <property type="entry name" value="UPF0642 PROTEIN YBL028C"/>
    <property type="match status" value="1"/>
</dbReference>
<dbReference type="AlphaFoldDB" id="A0AAV5QP49"/>
<dbReference type="Pfam" id="PF10338">
    <property type="entry name" value="YBL028C_N"/>
    <property type="match status" value="1"/>
</dbReference>
<organism evidence="3 4">
    <name type="scientific">Saccharomycopsis crataegensis</name>
    <dbReference type="NCBI Taxonomy" id="43959"/>
    <lineage>
        <taxon>Eukaryota</taxon>
        <taxon>Fungi</taxon>
        <taxon>Dikarya</taxon>
        <taxon>Ascomycota</taxon>
        <taxon>Saccharomycotina</taxon>
        <taxon>Saccharomycetes</taxon>
        <taxon>Saccharomycopsidaceae</taxon>
        <taxon>Saccharomycopsis</taxon>
    </lineage>
</organism>
<keyword evidence="4" id="KW-1185">Reference proteome</keyword>
<evidence type="ECO:0000256" key="1">
    <source>
        <dbReference type="SAM" id="MobiDB-lite"/>
    </source>
</evidence>
<dbReference type="InterPro" id="IPR019434">
    <property type="entry name" value="DUF2423"/>
</dbReference>
<dbReference type="GeneID" id="90074070"/>
<reference evidence="3 4" key="1">
    <citation type="journal article" date="2023" name="Elife">
        <title>Identification of key yeast species and microbe-microbe interactions impacting larval growth of Drosophila in the wild.</title>
        <authorList>
            <person name="Mure A."/>
            <person name="Sugiura Y."/>
            <person name="Maeda R."/>
            <person name="Honda K."/>
            <person name="Sakurai N."/>
            <person name="Takahashi Y."/>
            <person name="Watada M."/>
            <person name="Katoh T."/>
            <person name="Gotoh A."/>
            <person name="Gotoh Y."/>
            <person name="Taniguchi I."/>
            <person name="Nakamura K."/>
            <person name="Hayashi T."/>
            <person name="Katayama T."/>
            <person name="Uemura T."/>
            <person name="Hattori Y."/>
        </authorList>
    </citation>
    <scope>NUCLEOTIDE SEQUENCE [LARGE SCALE GENOMIC DNA]</scope>
    <source>
        <strain evidence="3 4">SC-9</strain>
    </source>
</reference>
<dbReference type="GO" id="GO:0030687">
    <property type="term" value="C:preribosome, large subunit precursor"/>
    <property type="evidence" value="ECO:0007669"/>
    <property type="project" value="TreeGrafter"/>
</dbReference>
<feature type="compositionally biased region" description="Basic residues" evidence="1">
    <location>
        <begin position="85"/>
        <end position="109"/>
    </location>
</feature>
<feature type="domain" description="DUF2423" evidence="2">
    <location>
        <begin position="1"/>
        <end position="44"/>
    </location>
</feature>
<proteinExistence type="predicted"/>
<dbReference type="EMBL" id="BTFZ01000011">
    <property type="protein sequence ID" value="GMM36095.1"/>
    <property type="molecule type" value="Genomic_DNA"/>
</dbReference>
<evidence type="ECO:0000313" key="4">
    <source>
        <dbReference type="Proteomes" id="UP001360560"/>
    </source>
</evidence>
<protein>
    <recommendedName>
        <fullName evidence="2">DUF2423 domain-containing protein</fullName>
    </recommendedName>
</protein>
<sequence>MARSLRNSQALAAKSIKRGAFFTDVVKAREERLAKKLASDLKKQKVKESLKKSEGGEETEAQSMEIDGEAQPKDLKKVNTSGWRPSRHVTYKKNKIKKNKRRKALVFKK</sequence>
<feature type="compositionally biased region" description="Basic and acidic residues" evidence="1">
    <location>
        <begin position="40"/>
        <end position="55"/>
    </location>
</feature>
<dbReference type="Proteomes" id="UP001360560">
    <property type="component" value="Unassembled WGS sequence"/>
</dbReference>
<dbReference type="RefSeq" id="XP_064853091.1">
    <property type="nucleotide sequence ID" value="XM_064997019.1"/>
</dbReference>